<dbReference type="InterPro" id="IPR036322">
    <property type="entry name" value="WD40_repeat_dom_sf"/>
</dbReference>
<comment type="subcellular location">
    <subcellularLocation>
        <location evidence="1">Nucleus</location>
    </subcellularLocation>
</comment>
<feature type="compositionally biased region" description="Basic residues" evidence="6">
    <location>
        <begin position="195"/>
        <end position="210"/>
    </location>
</feature>
<evidence type="ECO:0000256" key="1">
    <source>
        <dbReference type="ARBA" id="ARBA00004123"/>
    </source>
</evidence>
<dbReference type="InterPro" id="IPR019775">
    <property type="entry name" value="WD40_repeat_CS"/>
</dbReference>
<name>A0A1V6TN15_9EURO</name>
<dbReference type="AlphaFoldDB" id="A0A1V6TN15"/>
<dbReference type="PANTHER" id="PTHR19865:SF0">
    <property type="entry name" value="U3 SMALL NUCLEOLAR RNA-INTERACTING PROTEIN 2"/>
    <property type="match status" value="1"/>
</dbReference>
<dbReference type="GO" id="GO:0032040">
    <property type="term" value="C:small-subunit processome"/>
    <property type="evidence" value="ECO:0007669"/>
    <property type="project" value="TreeGrafter"/>
</dbReference>
<feature type="region of interest" description="Disordered" evidence="6">
    <location>
        <begin position="537"/>
        <end position="556"/>
    </location>
</feature>
<evidence type="ECO:0000256" key="3">
    <source>
        <dbReference type="ARBA" id="ARBA00022737"/>
    </source>
</evidence>
<keyword evidence="2 5" id="KW-0853">WD repeat</keyword>
<dbReference type="Proteomes" id="UP000191285">
    <property type="component" value="Unassembled WGS sequence"/>
</dbReference>
<accession>A0A1V6TN15</accession>
<dbReference type="PROSITE" id="PS50294">
    <property type="entry name" value="WD_REPEATS_REGION"/>
    <property type="match status" value="1"/>
</dbReference>
<feature type="region of interest" description="Disordered" evidence="6">
    <location>
        <begin position="477"/>
        <end position="521"/>
    </location>
</feature>
<feature type="repeat" description="WD" evidence="5">
    <location>
        <begin position="222"/>
        <end position="263"/>
    </location>
</feature>
<dbReference type="Pfam" id="PF00400">
    <property type="entry name" value="WD40"/>
    <property type="match status" value="3"/>
</dbReference>
<dbReference type="InterPro" id="IPR039241">
    <property type="entry name" value="Rrp9-like"/>
</dbReference>
<protein>
    <submittedName>
        <fullName evidence="7">Uncharacterized protein</fullName>
    </submittedName>
</protein>
<evidence type="ECO:0000256" key="2">
    <source>
        <dbReference type="ARBA" id="ARBA00022574"/>
    </source>
</evidence>
<sequence>MSSFFTVPASQRKRKRDDRNAAPGTKKRGADAKNDSAGDRRAQEREESISGSDSDEDGNDIVSGGSGEESESDSEDGETAGDRRLKLAERYLDNIREEVDDVGFDAAEIDKDLIAERLKEDVDEFKGRTFRRIASKLSFPKASHSFFRSDTQTTTSIAVHAPFVYTVSKDKVLTKWELATPNDPNATASNENSKRPPRPQRKKPKRVSYARGVRKVAETGEEQGHTASILSVAVSPSGRFVATGGADKKLIIWNADTLTPAKTFTQHRDSVSCLSFARHISTMSSGEQLFSGSYDRTIKTWSVSGAGHAYVETLFGHQSGIEQIAAMTIDECVSVGGQDRSSRLWKVIDETQLVFRGGASKNAPYHETHMDCVAPLPPAHFVTGSNSGSISLWSIHKKKPLHTIPLAHGLDSIPPLDELSPEVDLETAAHNARHMRPMPRWITALTSLPGTDIILSGSWDGWIRAWQISEDKRTIIPLGPIGTKNPTQASPNTPSKQLNSSLDPDDMDAEDQTQDQNLEPGHLIKGVVNDIAVFERRPESEQQGVPFPKSRSEPKSESEVKGLCIVAAIGKEHRLGRWKCYGNNYSQGASPEGRNGAVVLEVPFISNAVEADV</sequence>
<dbReference type="SUPFAM" id="SSF50978">
    <property type="entry name" value="WD40 repeat-like"/>
    <property type="match status" value="1"/>
</dbReference>
<feature type="compositionally biased region" description="Polar residues" evidence="6">
    <location>
        <begin position="182"/>
        <end position="191"/>
    </location>
</feature>
<feature type="compositionally biased region" description="Basic and acidic residues" evidence="6">
    <location>
        <begin position="28"/>
        <end position="48"/>
    </location>
</feature>
<evidence type="ECO:0000256" key="6">
    <source>
        <dbReference type="SAM" id="MobiDB-lite"/>
    </source>
</evidence>
<evidence type="ECO:0000256" key="5">
    <source>
        <dbReference type="PROSITE-ProRule" id="PRU00221"/>
    </source>
</evidence>
<dbReference type="OrthoDB" id="189968at2759"/>
<feature type="region of interest" description="Disordered" evidence="6">
    <location>
        <begin position="1"/>
        <end position="82"/>
    </location>
</feature>
<dbReference type="PROSITE" id="PS50082">
    <property type="entry name" value="WD_REPEATS_2"/>
    <property type="match status" value="2"/>
</dbReference>
<feature type="region of interest" description="Disordered" evidence="6">
    <location>
        <begin position="179"/>
        <end position="210"/>
    </location>
</feature>
<feature type="compositionally biased region" description="Acidic residues" evidence="6">
    <location>
        <begin position="503"/>
        <end position="513"/>
    </location>
</feature>
<feature type="compositionally biased region" description="Acidic residues" evidence="6">
    <location>
        <begin position="68"/>
        <end position="79"/>
    </location>
</feature>
<dbReference type="PROSITE" id="PS00678">
    <property type="entry name" value="WD_REPEATS_1"/>
    <property type="match status" value="1"/>
</dbReference>
<dbReference type="SMART" id="SM00320">
    <property type="entry name" value="WD40"/>
    <property type="match status" value="6"/>
</dbReference>
<proteinExistence type="predicted"/>
<feature type="compositionally biased region" description="Polar residues" evidence="6">
    <location>
        <begin position="484"/>
        <end position="502"/>
    </location>
</feature>
<feature type="repeat" description="WD" evidence="5">
    <location>
        <begin position="264"/>
        <end position="304"/>
    </location>
</feature>
<dbReference type="STRING" id="303698.A0A1V6TN15"/>
<dbReference type="InterPro" id="IPR001680">
    <property type="entry name" value="WD40_rpt"/>
</dbReference>
<dbReference type="EMBL" id="MLKD01000004">
    <property type="protein sequence ID" value="OQE27727.1"/>
    <property type="molecule type" value="Genomic_DNA"/>
</dbReference>
<reference evidence="8" key="1">
    <citation type="journal article" date="2017" name="Nat. Microbiol.">
        <title>Global analysis of biosynthetic gene clusters reveals vast potential of secondary metabolite production in Penicillium species.</title>
        <authorList>
            <person name="Nielsen J.C."/>
            <person name="Grijseels S."/>
            <person name="Prigent S."/>
            <person name="Ji B."/>
            <person name="Dainat J."/>
            <person name="Nielsen K.F."/>
            <person name="Frisvad J.C."/>
            <person name="Workman M."/>
            <person name="Nielsen J."/>
        </authorList>
    </citation>
    <scope>NUCLEOTIDE SEQUENCE [LARGE SCALE GENOMIC DNA]</scope>
    <source>
        <strain evidence="8">IBT 24891</strain>
    </source>
</reference>
<dbReference type="PANTHER" id="PTHR19865">
    <property type="entry name" value="U3 SMALL NUCLEOLAR RNA INTERACTING PROTEIN 2"/>
    <property type="match status" value="1"/>
</dbReference>
<evidence type="ECO:0000256" key="4">
    <source>
        <dbReference type="ARBA" id="ARBA00023242"/>
    </source>
</evidence>
<dbReference type="InterPro" id="IPR015943">
    <property type="entry name" value="WD40/YVTN_repeat-like_dom_sf"/>
</dbReference>
<comment type="caution">
    <text evidence="7">The sequence shown here is derived from an EMBL/GenBank/DDBJ whole genome shotgun (WGS) entry which is preliminary data.</text>
</comment>
<keyword evidence="8" id="KW-1185">Reference proteome</keyword>
<keyword evidence="3" id="KW-0677">Repeat</keyword>
<organism evidence="7 8">
    <name type="scientific">Penicillium steckii</name>
    <dbReference type="NCBI Taxonomy" id="303698"/>
    <lineage>
        <taxon>Eukaryota</taxon>
        <taxon>Fungi</taxon>
        <taxon>Dikarya</taxon>
        <taxon>Ascomycota</taxon>
        <taxon>Pezizomycotina</taxon>
        <taxon>Eurotiomycetes</taxon>
        <taxon>Eurotiomycetidae</taxon>
        <taxon>Eurotiales</taxon>
        <taxon>Aspergillaceae</taxon>
        <taxon>Penicillium</taxon>
    </lineage>
</organism>
<gene>
    <name evidence="7" type="ORF">PENSTE_c004G04260</name>
</gene>
<evidence type="ECO:0000313" key="8">
    <source>
        <dbReference type="Proteomes" id="UP000191285"/>
    </source>
</evidence>
<dbReference type="Gene3D" id="2.130.10.10">
    <property type="entry name" value="YVTN repeat-like/Quinoprotein amine dehydrogenase"/>
    <property type="match status" value="1"/>
</dbReference>
<dbReference type="GO" id="GO:0034511">
    <property type="term" value="F:U3 snoRNA binding"/>
    <property type="evidence" value="ECO:0007669"/>
    <property type="project" value="InterPro"/>
</dbReference>
<keyword evidence="4" id="KW-0539">Nucleus</keyword>
<evidence type="ECO:0000313" key="7">
    <source>
        <dbReference type="EMBL" id="OQE27727.1"/>
    </source>
</evidence>